<comment type="caution">
    <text evidence="1">The sequence shown here is derived from an EMBL/GenBank/DDBJ whole genome shotgun (WGS) entry which is preliminary data.</text>
</comment>
<reference evidence="1" key="1">
    <citation type="submission" date="2021-02" db="EMBL/GenBank/DDBJ databases">
        <title>Infant gut strain persistence is associated with maternal origin, phylogeny, and functional potential including surface adhesion and iron acquisition.</title>
        <authorList>
            <person name="Lou Y.C."/>
        </authorList>
    </citation>
    <scope>NUCLEOTIDE SEQUENCE</scope>
    <source>
        <strain evidence="1">L2_039_000G1_dasL2_039_000G1_concoct_11</strain>
    </source>
</reference>
<evidence type="ECO:0000313" key="2">
    <source>
        <dbReference type="Proteomes" id="UP000727506"/>
    </source>
</evidence>
<dbReference type="PANTHER" id="PTHR30595">
    <property type="entry name" value="GLPR-RELATED TRANSCRIPTIONAL REPRESSOR"/>
    <property type="match status" value="1"/>
</dbReference>
<evidence type="ECO:0008006" key="3">
    <source>
        <dbReference type="Google" id="ProtNLM"/>
    </source>
</evidence>
<dbReference type="InterPro" id="IPR038475">
    <property type="entry name" value="RecG_C_sf"/>
</dbReference>
<dbReference type="AlphaFoldDB" id="A0A943V280"/>
<sequence length="271" mass="28528">MTALADASTLFSPKRPRSNRPFPYAFLPWDMRASGVPTDGADPDLVRKAVEGGVCAKRLPASLRDSPATLQNLGLACGGVLTNAAALLFAESCRPLVACRAYDSPYRDVLVDGCDCAGPLDGACGKACAFSLRNAHVAFGSGHAGDSVYAGLVSSVLREAVVNALIHRDYLYFAPVRIDVLPGCIEISNPGMLPSGVLPAPGRPHRLSSPMRYAEYVLGRAPSPRNALLVQLLYRFGVVDGKGAGMARIVAACGLCGLEARWRSGDGRVTL</sequence>
<dbReference type="Gene3D" id="3.30.565.60">
    <property type="match status" value="1"/>
</dbReference>
<feature type="non-terminal residue" evidence="1">
    <location>
        <position position="271"/>
    </location>
</feature>
<dbReference type="Pfam" id="PF13749">
    <property type="entry name" value="HATPase_c_4"/>
    <property type="match status" value="1"/>
</dbReference>
<dbReference type="EMBL" id="JAGZSV010000205">
    <property type="protein sequence ID" value="MBS6941495.1"/>
    <property type="molecule type" value="Genomic_DNA"/>
</dbReference>
<proteinExistence type="predicted"/>
<accession>A0A943V280</accession>
<evidence type="ECO:0000313" key="1">
    <source>
        <dbReference type="EMBL" id="MBS6941495.1"/>
    </source>
</evidence>
<gene>
    <name evidence="1" type="ORF">KH142_08535</name>
</gene>
<organism evidence="1 2">
    <name type="scientific">Slackia piriformis</name>
    <dbReference type="NCBI Taxonomy" id="626934"/>
    <lineage>
        <taxon>Bacteria</taxon>
        <taxon>Bacillati</taxon>
        <taxon>Actinomycetota</taxon>
        <taxon>Coriobacteriia</taxon>
        <taxon>Eggerthellales</taxon>
        <taxon>Eggerthellaceae</taxon>
        <taxon>Slackia</taxon>
    </lineage>
</organism>
<protein>
    <recommendedName>
        <fullName evidence="3">ATP-dependent DNA helicase RecG C-terminal domain-containing protein</fullName>
    </recommendedName>
</protein>
<dbReference type="PANTHER" id="PTHR30595:SF6">
    <property type="entry name" value="SCHLAFEN ALBA-2 DOMAIN-CONTAINING PROTEIN"/>
    <property type="match status" value="1"/>
</dbReference>
<name>A0A943V280_9ACTN</name>
<dbReference type="Proteomes" id="UP000727506">
    <property type="component" value="Unassembled WGS sequence"/>
</dbReference>